<gene>
    <name evidence="1" type="ORF">RVH16_05345</name>
</gene>
<reference evidence="1" key="1">
    <citation type="submission" date="2023-10" db="EMBL/GenBank/DDBJ databases">
        <title>Genome of Potential pathogenic bacteria in Crohn's disease.</title>
        <authorList>
            <person name="Rodriguez-Palacios A."/>
        </authorList>
    </citation>
    <scope>NUCLEOTIDE SEQUENCE</scope>
    <source>
        <strain evidence="1">CavFT-hAR50</strain>
    </source>
</reference>
<evidence type="ECO:0000313" key="2">
    <source>
        <dbReference type="Proteomes" id="UP001181247"/>
    </source>
</evidence>
<dbReference type="AlphaFoldDB" id="A0AAE4LBB3"/>
<sequence>MDFIKEITCIQAVGTSDDEARKYGYESWIDYCHKVNIFTRFITKCPCCKKSFTNNNPAVGGHVLAERGTLDIEGKLIYVKYITPICKQCNDRYKNNQVWKLFKVHGYNLCRLPNNPPKR</sequence>
<dbReference type="RefSeq" id="WP_195608959.1">
    <property type="nucleotide sequence ID" value="NZ_JADNOX010000027.1"/>
</dbReference>
<name>A0AAE4LBB3_BACUN</name>
<accession>A0AAE4LBB3</accession>
<organism evidence="1 2">
    <name type="scientific">Bacteroides uniformis</name>
    <dbReference type="NCBI Taxonomy" id="820"/>
    <lineage>
        <taxon>Bacteria</taxon>
        <taxon>Pseudomonadati</taxon>
        <taxon>Bacteroidota</taxon>
        <taxon>Bacteroidia</taxon>
        <taxon>Bacteroidales</taxon>
        <taxon>Bacteroidaceae</taxon>
        <taxon>Bacteroides</taxon>
    </lineage>
</organism>
<protein>
    <submittedName>
        <fullName evidence="1">Uncharacterized protein</fullName>
    </submittedName>
</protein>
<dbReference type="EMBL" id="JAWDEU010000002">
    <property type="protein sequence ID" value="MDU0244143.1"/>
    <property type="molecule type" value="Genomic_DNA"/>
</dbReference>
<proteinExistence type="predicted"/>
<comment type="caution">
    <text evidence="1">The sequence shown here is derived from an EMBL/GenBank/DDBJ whole genome shotgun (WGS) entry which is preliminary data.</text>
</comment>
<dbReference type="Proteomes" id="UP001181247">
    <property type="component" value="Unassembled WGS sequence"/>
</dbReference>
<evidence type="ECO:0000313" key="1">
    <source>
        <dbReference type="EMBL" id="MDU0244143.1"/>
    </source>
</evidence>